<dbReference type="KEGG" id="stur:STURON_00456"/>
<protein>
    <recommendedName>
        <fullName evidence="3">J domain-containing protein</fullName>
    </recommendedName>
</protein>
<keyword evidence="2" id="KW-1185">Reference proteome</keyword>
<dbReference type="RefSeq" id="WP_075048296.1">
    <property type="nucleotide sequence ID" value="NZ_CP012328.1"/>
</dbReference>
<dbReference type="PATRIC" id="fig|216946.3.peg.458"/>
<sequence>MHSKNKVKNKLNKIYTVDDVEDINQDDDLAIFSNYDDENDFKKINFYKTIFYKDKFSEKNFNNKYLLELSFNYYNLANNLKVNELFFDSIDLKSFKIKIFDSYYNIKKFPCLIKYSNFDILIEYLDINNPLILAIIRTCYYKLTYHFHKIVNESINLNIIYFDNYIKNKIFIKDIIKLLEDHIKIILIDVINYILQNNNSIDYYAVNLILNNLILNKSYNRFIKWYKNYLNNFVNNLTNNHIDNEIKNAFDFFNLSSESSYLDFKAKYRELSKKYHPDNSHNNDEGLILKVNYYKLILENFYNM</sequence>
<dbReference type="Proteomes" id="UP000067243">
    <property type="component" value="Chromosome"/>
</dbReference>
<evidence type="ECO:0008006" key="3">
    <source>
        <dbReference type="Google" id="ProtNLM"/>
    </source>
</evidence>
<evidence type="ECO:0000313" key="2">
    <source>
        <dbReference type="Proteomes" id="UP000067243"/>
    </source>
</evidence>
<name>A0A0K1P734_9MOLU</name>
<dbReference type="InterPro" id="IPR036869">
    <property type="entry name" value="J_dom_sf"/>
</dbReference>
<gene>
    <name evidence="1" type="ORF">STURON_00456</name>
</gene>
<organism evidence="1 2">
    <name type="scientific">Spiroplasma turonicum</name>
    <dbReference type="NCBI Taxonomy" id="216946"/>
    <lineage>
        <taxon>Bacteria</taxon>
        <taxon>Bacillati</taxon>
        <taxon>Mycoplasmatota</taxon>
        <taxon>Mollicutes</taxon>
        <taxon>Entomoplasmatales</taxon>
        <taxon>Spiroplasmataceae</taxon>
        <taxon>Spiroplasma</taxon>
    </lineage>
</organism>
<evidence type="ECO:0000313" key="1">
    <source>
        <dbReference type="EMBL" id="AKU79702.1"/>
    </source>
</evidence>
<dbReference type="Gene3D" id="1.10.287.110">
    <property type="entry name" value="DnaJ domain"/>
    <property type="match status" value="1"/>
</dbReference>
<dbReference type="STRING" id="216946.STURO_v1c04540"/>
<dbReference type="AlphaFoldDB" id="A0A0K1P734"/>
<accession>A0A0K1P734</accession>
<dbReference type="SUPFAM" id="SSF46565">
    <property type="entry name" value="Chaperone J-domain"/>
    <property type="match status" value="1"/>
</dbReference>
<dbReference type="OrthoDB" id="389719at2"/>
<dbReference type="EMBL" id="CP012328">
    <property type="protein sequence ID" value="AKU79702.1"/>
    <property type="molecule type" value="Genomic_DNA"/>
</dbReference>
<proteinExistence type="predicted"/>
<reference evidence="1 2" key="1">
    <citation type="journal article" date="2015" name="Genome Announc.">
        <title>Complete Genome Sequence of Spiroplasma turonicum Strain Tab4cT, a Parasite of a Horse Fly, Haematopota sp. (Diptera: Tabanidae).</title>
        <authorList>
            <person name="Davis R.E."/>
            <person name="Shao J."/>
            <person name="Zhao Y."/>
            <person name="Gasparich G.E."/>
            <person name="Gaynor B.J."/>
            <person name="Donofrio N."/>
        </authorList>
    </citation>
    <scope>NUCLEOTIDE SEQUENCE [LARGE SCALE GENOMIC DNA]</scope>
    <source>
        <strain evidence="1 2">Tab4c</strain>
    </source>
</reference>